<feature type="compositionally biased region" description="Low complexity" evidence="1">
    <location>
        <begin position="153"/>
        <end position="171"/>
    </location>
</feature>
<dbReference type="CDD" id="cd00118">
    <property type="entry name" value="LysM"/>
    <property type="match status" value="1"/>
</dbReference>
<proteinExistence type="predicted"/>
<dbReference type="Gene3D" id="3.10.350.10">
    <property type="entry name" value="LysM domain"/>
    <property type="match status" value="1"/>
</dbReference>
<reference evidence="3 4" key="1">
    <citation type="submission" date="2014-01" db="EMBL/GenBank/DDBJ databases">
        <title>Plasmidome dynamics in the species complex Clostridium novyi sensu lato converts strains of independent lineages into distinctly different pathogens.</title>
        <authorList>
            <person name="Skarin H."/>
            <person name="Segerman B."/>
        </authorList>
    </citation>
    <scope>NUCLEOTIDE SEQUENCE [LARGE SCALE GENOMIC DNA]</scope>
    <source>
        <strain evidence="3 4">DC5</strain>
    </source>
</reference>
<protein>
    <submittedName>
        <fullName evidence="3">LysM domain-containing protein</fullName>
    </submittedName>
</protein>
<dbReference type="PROSITE" id="PS51782">
    <property type="entry name" value="LYSM"/>
    <property type="match status" value="1"/>
</dbReference>
<dbReference type="Proteomes" id="UP000030014">
    <property type="component" value="Unassembled WGS sequence"/>
</dbReference>
<evidence type="ECO:0000313" key="3">
    <source>
        <dbReference type="EMBL" id="KGN00310.1"/>
    </source>
</evidence>
<dbReference type="SUPFAM" id="SSF54106">
    <property type="entry name" value="LysM domain"/>
    <property type="match status" value="1"/>
</dbReference>
<name>A0A0A0IFU1_CLOBO</name>
<evidence type="ECO:0000313" key="4">
    <source>
        <dbReference type="Proteomes" id="UP000030014"/>
    </source>
</evidence>
<evidence type="ECO:0000256" key="1">
    <source>
        <dbReference type="SAM" id="MobiDB-lite"/>
    </source>
</evidence>
<dbReference type="InterPro" id="IPR018392">
    <property type="entry name" value="LysM"/>
</dbReference>
<dbReference type="AlphaFoldDB" id="A0A0A0IFU1"/>
<dbReference type="PANTHER" id="PTHR34700:SF4">
    <property type="entry name" value="PHAGE-LIKE ELEMENT PBSX PROTEIN XKDP"/>
    <property type="match status" value="1"/>
</dbReference>
<organism evidence="3 4">
    <name type="scientific">Clostridium botulinum C/D str. DC5</name>
    <dbReference type="NCBI Taxonomy" id="1443128"/>
    <lineage>
        <taxon>Bacteria</taxon>
        <taxon>Bacillati</taxon>
        <taxon>Bacillota</taxon>
        <taxon>Clostridia</taxon>
        <taxon>Eubacteriales</taxon>
        <taxon>Clostridiaceae</taxon>
        <taxon>Clostridium</taxon>
    </lineage>
</organism>
<dbReference type="InterPro" id="IPR052196">
    <property type="entry name" value="Bact_Kbp"/>
</dbReference>
<feature type="region of interest" description="Disordered" evidence="1">
    <location>
        <begin position="153"/>
        <end position="176"/>
    </location>
</feature>
<dbReference type="PANTHER" id="PTHR34700">
    <property type="entry name" value="POTASSIUM BINDING PROTEIN KBP"/>
    <property type="match status" value="1"/>
</dbReference>
<sequence>MAYKMYLGINNGEEGFILPVLPEKIEFNEDGDNKTFNIINLGEINTINKPKLTEISFESYFPLNYGPYVSVSSEKFFSPSFYISKIKEWREKGQKIRFIFVGGPLEVNDLFTIENFKCSEEGGAVGDIDYSIELKRYKEFAARKVTIVTKTNNTSTNNNNNSKKIAKINSSPPRPVNKSNPNIYVVVSGDTLFHIAKKFLGRGSKWRQIYNLNKSKIKNPNMIYPGQELRLK</sequence>
<dbReference type="EMBL" id="JDRY01000022">
    <property type="protein sequence ID" value="KGN00310.1"/>
    <property type="molecule type" value="Genomic_DNA"/>
</dbReference>
<comment type="caution">
    <text evidence="3">The sequence shown here is derived from an EMBL/GenBank/DDBJ whole genome shotgun (WGS) entry which is preliminary data.</text>
</comment>
<gene>
    <name evidence="3" type="ORF">Z955_03765</name>
</gene>
<feature type="domain" description="LysM" evidence="2">
    <location>
        <begin position="182"/>
        <end position="231"/>
    </location>
</feature>
<evidence type="ECO:0000259" key="2">
    <source>
        <dbReference type="PROSITE" id="PS51782"/>
    </source>
</evidence>
<dbReference type="InterPro" id="IPR036779">
    <property type="entry name" value="LysM_dom_sf"/>
</dbReference>
<accession>A0A0A0IFU1</accession>
<dbReference type="RefSeq" id="WP_039259217.1">
    <property type="nucleotide sequence ID" value="NZ_JDRY01000022.1"/>
</dbReference>
<dbReference type="SMART" id="SM00257">
    <property type="entry name" value="LysM"/>
    <property type="match status" value="1"/>
</dbReference>
<dbReference type="Pfam" id="PF01476">
    <property type="entry name" value="LysM"/>
    <property type="match status" value="1"/>
</dbReference>